<gene>
    <name evidence="1" type="ORF">S01H4_64551</name>
</gene>
<accession>X1CUQ2</accession>
<sequence>RIFVTVADGDVRIQMNDQDSSDQSLAVSLDRVLAIDLVDSTKNLSIARGKSVEDSAWIAFEDGSRFLVKKNEQGNWLQPFSVTETKVNIVPIFYQDEDGVICFRDEIAVLEPLAQSEVLAQSGLV</sequence>
<evidence type="ECO:0000313" key="1">
    <source>
        <dbReference type="EMBL" id="GAH11502.1"/>
    </source>
</evidence>
<protein>
    <submittedName>
        <fullName evidence="1">Uncharacterized protein</fullName>
    </submittedName>
</protein>
<organism evidence="1">
    <name type="scientific">marine sediment metagenome</name>
    <dbReference type="NCBI Taxonomy" id="412755"/>
    <lineage>
        <taxon>unclassified sequences</taxon>
        <taxon>metagenomes</taxon>
        <taxon>ecological metagenomes</taxon>
    </lineage>
</organism>
<reference evidence="1" key="1">
    <citation type="journal article" date="2014" name="Front. Microbiol.">
        <title>High frequency of phylogenetically diverse reductive dehalogenase-homologous genes in deep subseafloor sedimentary metagenomes.</title>
        <authorList>
            <person name="Kawai M."/>
            <person name="Futagami T."/>
            <person name="Toyoda A."/>
            <person name="Takaki Y."/>
            <person name="Nishi S."/>
            <person name="Hori S."/>
            <person name="Arai W."/>
            <person name="Tsubouchi T."/>
            <person name="Morono Y."/>
            <person name="Uchiyama I."/>
            <person name="Ito T."/>
            <person name="Fujiyama A."/>
            <person name="Inagaki F."/>
            <person name="Takami H."/>
        </authorList>
    </citation>
    <scope>NUCLEOTIDE SEQUENCE</scope>
    <source>
        <strain evidence="1">Expedition CK06-06</strain>
    </source>
</reference>
<dbReference type="AlphaFoldDB" id="X1CUQ2"/>
<feature type="non-terminal residue" evidence="1">
    <location>
        <position position="1"/>
    </location>
</feature>
<dbReference type="EMBL" id="BART01039188">
    <property type="protein sequence ID" value="GAH11502.1"/>
    <property type="molecule type" value="Genomic_DNA"/>
</dbReference>
<comment type="caution">
    <text evidence="1">The sequence shown here is derived from an EMBL/GenBank/DDBJ whole genome shotgun (WGS) entry which is preliminary data.</text>
</comment>
<proteinExistence type="predicted"/>
<feature type="non-terminal residue" evidence="1">
    <location>
        <position position="125"/>
    </location>
</feature>
<name>X1CUQ2_9ZZZZ</name>